<dbReference type="AlphaFoldDB" id="A0A9N9G385"/>
<keyword evidence="3" id="KW-1185">Reference proteome</keyword>
<feature type="compositionally biased region" description="Low complexity" evidence="1">
    <location>
        <begin position="110"/>
        <end position="124"/>
    </location>
</feature>
<dbReference type="InterPro" id="IPR011990">
    <property type="entry name" value="TPR-like_helical_dom_sf"/>
</dbReference>
<feature type="compositionally biased region" description="Low complexity" evidence="1">
    <location>
        <begin position="288"/>
        <end position="301"/>
    </location>
</feature>
<dbReference type="GO" id="GO:0032153">
    <property type="term" value="C:cell division site"/>
    <property type="evidence" value="ECO:0007669"/>
    <property type="project" value="TreeGrafter"/>
</dbReference>
<feature type="compositionally biased region" description="Pro residues" evidence="1">
    <location>
        <begin position="179"/>
        <end position="193"/>
    </location>
</feature>
<dbReference type="SMART" id="SM00671">
    <property type="entry name" value="SEL1"/>
    <property type="match status" value="4"/>
</dbReference>
<name>A0A9N9G385_9GLOM</name>
<dbReference type="OrthoDB" id="2148946at2759"/>
<feature type="region of interest" description="Disordered" evidence="1">
    <location>
        <begin position="73"/>
        <end position="331"/>
    </location>
</feature>
<gene>
    <name evidence="2" type="ORF">AGERDE_LOCUS8151</name>
</gene>
<comment type="caution">
    <text evidence="2">The sequence shown here is derived from an EMBL/GenBank/DDBJ whole genome shotgun (WGS) entry which is preliminary data.</text>
</comment>
<feature type="compositionally biased region" description="Polar residues" evidence="1">
    <location>
        <begin position="241"/>
        <end position="255"/>
    </location>
</feature>
<feature type="compositionally biased region" description="Low complexity" evidence="1">
    <location>
        <begin position="216"/>
        <end position="231"/>
    </location>
</feature>
<feature type="compositionally biased region" description="Low complexity" evidence="1">
    <location>
        <begin position="85"/>
        <end position="98"/>
    </location>
</feature>
<sequence>MSNSKSGLTADGRRPHPSITTSAFSSLPTVNTPPPGHGTTPPGHAVPLGHESFIPRDPSMSIIGSYDYDVSDYYYPDRSSRDPRSSQQQTPTYSSSKSRGTLSPTPIPIPKSSTRPSSSSSQSRGILHTHNLSAPDPKIQNPMFRSVSPNSANYAYPSNNSMSSPEYDYFSSSSSHPNNSPPSPYIVPDPPLPSSHDNNSTSYINQHSQHLNYQIPSQSFSQEFPSFSRPESLADPFNIPAGQNTSRSFNTTSETPNQQQRSRQQPPSIPPPQSKQQHQNLQFPPTRQSSQRSVHSVQNVSLSASPPPQLHKASSTPALHKKASSVSFDSEPTTVEEYVQKAIKYHENDQLEKSAHYLRIAAEQESPAAMVLYGIALRHGWGCKKDEASAFRYLQMAAKSAVNDPTKMHQSVNMSSVKGEMVLAIYELGMCFRHGWGVVKNKSTAAYYFEIAANMGDPDAQNDIALCYYKGEGVKKDMKLAAKYYRMAHAQGQGTMGNSWIFKSKYDNHRSFHQPASS</sequence>
<dbReference type="PANTHER" id="PTHR43628:SF1">
    <property type="entry name" value="CHITIN SYNTHASE REGULATORY FACTOR 2-RELATED"/>
    <property type="match status" value="1"/>
</dbReference>
<dbReference type="Gene3D" id="1.25.40.10">
    <property type="entry name" value="Tetratricopeptide repeat domain"/>
    <property type="match status" value="1"/>
</dbReference>
<proteinExistence type="predicted"/>
<dbReference type="InterPro" id="IPR006597">
    <property type="entry name" value="Sel1-like"/>
</dbReference>
<dbReference type="PANTHER" id="PTHR43628">
    <property type="entry name" value="ACTIVATOR OF C KINASE PROTEIN 1-RELATED"/>
    <property type="match status" value="1"/>
</dbReference>
<evidence type="ECO:0000313" key="2">
    <source>
        <dbReference type="EMBL" id="CAG8581621.1"/>
    </source>
</evidence>
<feature type="compositionally biased region" description="Polar residues" evidence="1">
    <location>
        <begin position="18"/>
        <end position="30"/>
    </location>
</feature>
<feature type="region of interest" description="Disordered" evidence="1">
    <location>
        <begin position="1"/>
        <end position="61"/>
    </location>
</feature>
<protein>
    <submittedName>
        <fullName evidence="2">6794_t:CDS:1</fullName>
    </submittedName>
</protein>
<dbReference type="SUPFAM" id="SSF81901">
    <property type="entry name" value="HCP-like"/>
    <property type="match status" value="1"/>
</dbReference>
<organism evidence="2 3">
    <name type="scientific">Ambispora gerdemannii</name>
    <dbReference type="NCBI Taxonomy" id="144530"/>
    <lineage>
        <taxon>Eukaryota</taxon>
        <taxon>Fungi</taxon>
        <taxon>Fungi incertae sedis</taxon>
        <taxon>Mucoromycota</taxon>
        <taxon>Glomeromycotina</taxon>
        <taxon>Glomeromycetes</taxon>
        <taxon>Archaeosporales</taxon>
        <taxon>Ambisporaceae</taxon>
        <taxon>Ambispora</taxon>
    </lineage>
</organism>
<dbReference type="InterPro" id="IPR052945">
    <property type="entry name" value="Mitotic_Regulator"/>
</dbReference>
<evidence type="ECO:0000313" key="3">
    <source>
        <dbReference type="Proteomes" id="UP000789831"/>
    </source>
</evidence>
<feature type="compositionally biased region" description="Low complexity" evidence="1">
    <location>
        <begin position="148"/>
        <end position="178"/>
    </location>
</feature>
<feature type="compositionally biased region" description="Polar residues" evidence="1">
    <location>
        <begin position="196"/>
        <end position="215"/>
    </location>
</feature>
<dbReference type="GO" id="GO:0010972">
    <property type="term" value="P:negative regulation of G2/M transition of mitotic cell cycle"/>
    <property type="evidence" value="ECO:0007669"/>
    <property type="project" value="TreeGrafter"/>
</dbReference>
<reference evidence="2" key="1">
    <citation type="submission" date="2021-06" db="EMBL/GenBank/DDBJ databases">
        <authorList>
            <person name="Kallberg Y."/>
            <person name="Tangrot J."/>
            <person name="Rosling A."/>
        </authorList>
    </citation>
    <scope>NUCLEOTIDE SEQUENCE</scope>
    <source>
        <strain evidence="2">MT106</strain>
    </source>
</reference>
<dbReference type="Proteomes" id="UP000789831">
    <property type="component" value="Unassembled WGS sequence"/>
</dbReference>
<accession>A0A9N9G385</accession>
<evidence type="ECO:0000256" key="1">
    <source>
        <dbReference type="SAM" id="MobiDB-lite"/>
    </source>
</evidence>
<dbReference type="Pfam" id="PF08238">
    <property type="entry name" value="Sel1"/>
    <property type="match status" value="4"/>
</dbReference>
<feature type="compositionally biased region" description="Low complexity" evidence="1">
    <location>
        <begin position="256"/>
        <end position="266"/>
    </location>
</feature>
<dbReference type="EMBL" id="CAJVPL010001653">
    <property type="protein sequence ID" value="CAG8581621.1"/>
    <property type="molecule type" value="Genomic_DNA"/>
</dbReference>